<dbReference type="EMBL" id="CP054492">
    <property type="protein sequence ID" value="QOY52199.1"/>
    <property type="molecule type" value="Genomic_DNA"/>
</dbReference>
<gene>
    <name evidence="1" type="ORF">HUE88_00425</name>
</gene>
<dbReference type="Proteomes" id="UP000593994">
    <property type="component" value="Chromosome"/>
</dbReference>
<evidence type="ECO:0000313" key="2">
    <source>
        <dbReference type="Proteomes" id="UP000593994"/>
    </source>
</evidence>
<accession>A0A7S7RN59</accession>
<dbReference type="KEGG" id="sbal:HUE88_00425"/>
<dbReference type="RefSeq" id="WP_194370005.1">
    <property type="nucleotide sequence ID" value="NZ_CP054492.1"/>
</dbReference>
<proteinExistence type="predicted"/>
<reference evidence="1 2" key="1">
    <citation type="submission" date="2020-05" db="EMBL/GenBank/DDBJ databases">
        <title>Sulfurimonas marisnigri, sp. nov., and Sulfurimonas baltica, sp. nov., manganese oxide reducing chemolithoautotrophs of the class Epsilonproteobacteria isolated from the pelagic redoxclines of the Black and Baltic Seas and emended description of the genus Sulfurimonas.</title>
        <authorList>
            <person name="Henkel J.V."/>
            <person name="Laudan C."/>
            <person name="Werner J."/>
            <person name="Neu T."/>
            <person name="Plewe S."/>
            <person name="Sproer C."/>
            <person name="Bunk B."/>
            <person name="Schulz-Vogt H.N."/>
        </authorList>
    </citation>
    <scope>NUCLEOTIDE SEQUENCE [LARGE SCALE GENOMIC DNA]</scope>
    <source>
        <strain evidence="1 2">GD2</strain>
    </source>
</reference>
<protein>
    <submittedName>
        <fullName evidence="1">Uncharacterized protein</fullName>
    </submittedName>
</protein>
<organism evidence="1 2">
    <name type="scientific">Candidatus Sulfurimonas baltica</name>
    <dbReference type="NCBI Taxonomy" id="2740404"/>
    <lineage>
        <taxon>Bacteria</taxon>
        <taxon>Pseudomonadati</taxon>
        <taxon>Campylobacterota</taxon>
        <taxon>Epsilonproteobacteria</taxon>
        <taxon>Campylobacterales</taxon>
        <taxon>Sulfurimonadaceae</taxon>
        <taxon>Sulfurimonas</taxon>
    </lineage>
</organism>
<keyword evidence="2" id="KW-1185">Reference proteome</keyword>
<dbReference type="AlphaFoldDB" id="A0A7S7RN59"/>
<evidence type="ECO:0000313" key="1">
    <source>
        <dbReference type="EMBL" id="QOY52199.1"/>
    </source>
</evidence>
<name>A0A7S7RN59_9BACT</name>
<sequence length="382" mass="45689">MKIEKLFKNLSNNSELLFYLFEHRDKAVTYSEIEHICSVEKLEILVNFEIIELVQDKIFLDGRVINFLENYLDIDENIEVSLISEKINTLKHKLDILSEYKNRQNEIIPQIRRELKKIDFILLQNLLKLRIHIDRVYKNVFEFSLKIKELKYYKIKLDEFNSALVGFEKFLFLHQSIMHSFYNSELNSILELLQNNRVELNRSLIPLTQDVIEYINKAEKKNIFIEKISKIKELKDSLELKNSTNILELISKFDIQEKQIQIKSRLDDEILRSEQLKPLLERLSSSASVKTKTATNVKIFNKKVEKEFVNIYSLNLEFRASNQNLIEFLLSNNKLTNKPINEISEIYCKLILLYEDIYKIQNENFNYEDMSFKKVYYDKQIR</sequence>